<evidence type="ECO:0000259" key="12">
    <source>
        <dbReference type="Pfam" id="PF04101"/>
    </source>
</evidence>
<dbReference type="InterPro" id="IPR004276">
    <property type="entry name" value="GlycoTrans_28_N"/>
</dbReference>
<dbReference type="InterPro" id="IPR006009">
    <property type="entry name" value="GlcNAc_MurG"/>
</dbReference>
<dbReference type="AlphaFoldDB" id="A0A7G9WA78"/>
<dbReference type="Proteomes" id="UP000516160">
    <property type="component" value="Chromosome"/>
</dbReference>
<keyword evidence="14" id="KW-1185">Reference proteome</keyword>
<keyword evidence="2 10" id="KW-0132">Cell division</keyword>
<reference evidence="13 14" key="1">
    <citation type="submission" date="2020-07" db="EMBL/GenBank/DDBJ databases">
        <title>Alkalicella. sp. LB2 genome.</title>
        <authorList>
            <person name="Postec A."/>
            <person name="Quemeneur M."/>
        </authorList>
    </citation>
    <scope>NUCLEOTIDE SEQUENCE [LARGE SCALE GENOMIC DNA]</scope>
    <source>
        <strain evidence="13 14">LB2</strain>
    </source>
</reference>
<evidence type="ECO:0000256" key="5">
    <source>
        <dbReference type="ARBA" id="ARBA00022960"/>
    </source>
</evidence>
<feature type="domain" description="Glycosyltransferase family 28 N-terminal" evidence="11">
    <location>
        <begin position="4"/>
        <end position="141"/>
    </location>
</feature>
<evidence type="ECO:0000256" key="3">
    <source>
        <dbReference type="ARBA" id="ARBA00022676"/>
    </source>
</evidence>
<dbReference type="GO" id="GO:0005886">
    <property type="term" value="C:plasma membrane"/>
    <property type="evidence" value="ECO:0007669"/>
    <property type="project" value="UniProtKB-SubCell"/>
</dbReference>
<dbReference type="Pfam" id="PF04101">
    <property type="entry name" value="Glyco_tran_28_C"/>
    <property type="match status" value="1"/>
</dbReference>
<protein>
    <recommendedName>
        <fullName evidence="10">UDP-N-acetylglucosamine--N-acetylmuramyl-(pentapeptide) pyrophosphoryl-undecaprenol N-acetylglucosamine transferase</fullName>
        <ecNumber evidence="10">2.4.1.227</ecNumber>
    </recommendedName>
    <alternativeName>
        <fullName evidence="10">Undecaprenyl-PP-MurNAc-pentapeptide-UDPGlcNAc GlcNAc transferase</fullName>
    </alternativeName>
</protein>
<dbReference type="GO" id="GO:0009252">
    <property type="term" value="P:peptidoglycan biosynthetic process"/>
    <property type="evidence" value="ECO:0007669"/>
    <property type="project" value="UniProtKB-UniRule"/>
</dbReference>
<evidence type="ECO:0000256" key="7">
    <source>
        <dbReference type="ARBA" id="ARBA00023136"/>
    </source>
</evidence>
<dbReference type="EMBL" id="CP058559">
    <property type="protein sequence ID" value="QNO15590.1"/>
    <property type="molecule type" value="Genomic_DNA"/>
</dbReference>
<sequence>MKKIVLTGGGSAGHVTPNIALIPRLKELGYEIHYIGSVKGIERKLIEDIGIKYYPISSGKLRRYFDKQNFTDPFRIMKGVAQAYRILGKIKPDVIFSKGGFVTVPVILGGKIRGVPTVIHESDFTPGLANKLVIPVAKKVCVTFPETVKHIPKDKGVYTGTPIRPEVHQGKKEMGYALAGFNPSKPTIMVVGGSLGSKKLNDSVREILPDLLKEFQIVHLCGQGNLSEEHKGLSGYVQYEYVKEDLPHFFAMADLVISRAGANSIYELLALKKPNILVPLSAKASRGDQILNANSFEKMGYSKVLQEEAITNDILLNVINDVYKNKDKYIQAMTKSTSTDGTARVLEIIKQYSK</sequence>
<keyword evidence="6 10" id="KW-0573">Peptidoglycan synthesis</keyword>
<evidence type="ECO:0000313" key="14">
    <source>
        <dbReference type="Proteomes" id="UP000516160"/>
    </source>
</evidence>
<dbReference type="Pfam" id="PF03033">
    <property type="entry name" value="Glyco_transf_28"/>
    <property type="match status" value="1"/>
</dbReference>
<dbReference type="GO" id="GO:0008360">
    <property type="term" value="P:regulation of cell shape"/>
    <property type="evidence" value="ECO:0007669"/>
    <property type="project" value="UniProtKB-KW"/>
</dbReference>
<keyword evidence="4 10" id="KW-0808">Transferase</keyword>
<name>A0A7G9WA78_ALKCA</name>
<dbReference type="UniPathway" id="UPA00219"/>
<dbReference type="CDD" id="cd03785">
    <property type="entry name" value="GT28_MurG"/>
    <property type="match status" value="1"/>
</dbReference>
<comment type="pathway">
    <text evidence="10">Cell wall biogenesis; peptidoglycan biosynthesis.</text>
</comment>
<accession>A0A7G9WA78</accession>
<evidence type="ECO:0000259" key="11">
    <source>
        <dbReference type="Pfam" id="PF03033"/>
    </source>
</evidence>
<dbReference type="HAMAP" id="MF_00033">
    <property type="entry name" value="MurG"/>
    <property type="match status" value="1"/>
</dbReference>
<keyword evidence="5 10" id="KW-0133">Cell shape</keyword>
<comment type="subcellular location">
    <subcellularLocation>
        <location evidence="10">Cell membrane</location>
        <topology evidence="10">Peripheral membrane protein</topology>
        <orientation evidence="10">Cytoplasmic side</orientation>
    </subcellularLocation>
</comment>
<dbReference type="SUPFAM" id="SSF53756">
    <property type="entry name" value="UDP-Glycosyltransferase/glycogen phosphorylase"/>
    <property type="match status" value="1"/>
</dbReference>
<gene>
    <name evidence="10" type="primary">murG</name>
    <name evidence="13" type="ORF">HYG86_12820</name>
</gene>
<organism evidence="13 14">
    <name type="scientific">Alkalicella caledoniensis</name>
    <dbReference type="NCBI Taxonomy" id="2731377"/>
    <lineage>
        <taxon>Bacteria</taxon>
        <taxon>Bacillati</taxon>
        <taxon>Bacillota</taxon>
        <taxon>Clostridia</taxon>
        <taxon>Eubacteriales</taxon>
        <taxon>Proteinivoracaceae</taxon>
        <taxon>Alkalicella</taxon>
    </lineage>
</organism>
<evidence type="ECO:0000256" key="6">
    <source>
        <dbReference type="ARBA" id="ARBA00022984"/>
    </source>
</evidence>
<dbReference type="Gene3D" id="3.40.50.2000">
    <property type="entry name" value="Glycogen Phosphorylase B"/>
    <property type="match status" value="2"/>
</dbReference>
<dbReference type="PANTHER" id="PTHR21015">
    <property type="entry name" value="UDP-N-ACETYLGLUCOSAMINE--N-ACETYLMURAMYL-(PENTAPEPTIDE) PYROPHOSPHORYL-UNDECAPRENOL N-ACETYLGLUCOSAMINE TRANSFERASE 1"/>
    <property type="match status" value="1"/>
</dbReference>
<dbReference type="RefSeq" id="WP_213165975.1">
    <property type="nucleotide sequence ID" value="NZ_CP058559.1"/>
</dbReference>
<keyword evidence="9 10" id="KW-0961">Cell wall biogenesis/degradation</keyword>
<keyword evidence="3 10" id="KW-0328">Glycosyltransferase</keyword>
<evidence type="ECO:0000256" key="10">
    <source>
        <dbReference type="HAMAP-Rule" id="MF_00033"/>
    </source>
</evidence>
<dbReference type="GO" id="GO:0071555">
    <property type="term" value="P:cell wall organization"/>
    <property type="evidence" value="ECO:0007669"/>
    <property type="project" value="UniProtKB-KW"/>
</dbReference>
<dbReference type="PANTHER" id="PTHR21015:SF27">
    <property type="entry name" value="UDP-N-ACETYLGLUCOSAMINE--N-ACETYLMURAMYL-(PENTAPEPTIDE) PYROPHOSPHORYL-UNDECAPRENOL N-ACETYLGLUCOSAMINE TRANSFERASE"/>
    <property type="match status" value="1"/>
</dbReference>
<dbReference type="NCBIfam" id="NF009102">
    <property type="entry name" value="PRK12446.1"/>
    <property type="match status" value="1"/>
</dbReference>
<dbReference type="InterPro" id="IPR007235">
    <property type="entry name" value="Glyco_trans_28_C"/>
</dbReference>
<dbReference type="NCBIfam" id="TIGR01133">
    <property type="entry name" value="murG"/>
    <property type="match status" value="1"/>
</dbReference>
<comment type="catalytic activity">
    <reaction evidence="10">
        <text>di-trans,octa-cis-undecaprenyl diphospho-N-acetyl-alpha-D-muramoyl-L-alanyl-D-glutamyl-meso-2,6-diaminopimeloyl-D-alanyl-D-alanine + UDP-N-acetyl-alpha-D-glucosamine = di-trans,octa-cis-undecaprenyl diphospho-[N-acetyl-alpha-D-glucosaminyl-(1-&gt;4)]-N-acetyl-alpha-D-muramoyl-L-alanyl-D-glutamyl-meso-2,6-diaminopimeloyl-D-alanyl-D-alanine + UDP + H(+)</text>
        <dbReference type="Rhea" id="RHEA:31227"/>
        <dbReference type="ChEBI" id="CHEBI:15378"/>
        <dbReference type="ChEBI" id="CHEBI:57705"/>
        <dbReference type="ChEBI" id="CHEBI:58223"/>
        <dbReference type="ChEBI" id="CHEBI:61387"/>
        <dbReference type="ChEBI" id="CHEBI:61388"/>
        <dbReference type="EC" id="2.4.1.227"/>
    </reaction>
</comment>
<evidence type="ECO:0000256" key="2">
    <source>
        <dbReference type="ARBA" id="ARBA00022618"/>
    </source>
</evidence>
<dbReference type="KEGG" id="acae:HYG86_12820"/>
<evidence type="ECO:0000256" key="9">
    <source>
        <dbReference type="ARBA" id="ARBA00023316"/>
    </source>
</evidence>
<evidence type="ECO:0000256" key="1">
    <source>
        <dbReference type="ARBA" id="ARBA00022475"/>
    </source>
</evidence>
<comment type="similarity">
    <text evidence="10">Belongs to the glycosyltransferase 28 family. MurG subfamily.</text>
</comment>
<dbReference type="GO" id="GO:0050511">
    <property type="term" value="F:undecaprenyldiphospho-muramoylpentapeptide beta-N-acetylglucosaminyltransferase activity"/>
    <property type="evidence" value="ECO:0007669"/>
    <property type="project" value="UniProtKB-UniRule"/>
</dbReference>
<feature type="binding site" evidence="10">
    <location>
        <position position="289"/>
    </location>
    <ligand>
        <name>UDP-N-acetyl-alpha-D-glucosamine</name>
        <dbReference type="ChEBI" id="CHEBI:57705"/>
    </ligand>
</feature>
<keyword evidence="7 10" id="KW-0472">Membrane</keyword>
<evidence type="ECO:0000256" key="4">
    <source>
        <dbReference type="ARBA" id="ARBA00022679"/>
    </source>
</evidence>
<feature type="binding site" evidence="10">
    <location>
        <begin position="11"/>
        <end position="13"/>
    </location>
    <ligand>
        <name>UDP-N-acetyl-alpha-D-glucosamine</name>
        <dbReference type="ChEBI" id="CHEBI:57705"/>
    </ligand>
</feature>
<keyword evidence="8 10" id="KW-0131">Cell cycle</keyword>
<comment type="caution">
    <text evidence="10">Lacks conserved residue(s) required for the propagation of feature annotation.</text>
</comment>
<feature type="binding site" evidence="10">
    <location>
        <position position="164"/>
    </location>
    <ligand>
        <name>UDP-N-acetyl-alpha-D-glucosamine</name>
        <dbReference type="ChEBI" id="CHEBI:57705"/>
    </ligand>
</feature>
<proteinExistence type="inferred from homology"/>
<evidence type="ECO:0000256" key="8">
    <source>
        <dbReference type="ARBA" id="ARBA00023306"/>
    </source>
</evidence>
<comment type="function">
    <text evidence="10">Cell wall formation. Catalyzes the transfer of a GlcNAc subunit on undecaprenyl-pyrophosphoryl-MurNAc-pentapeptide (lipid intermediate I) to form undecaprenyl-pyrophosphoryl-MurNAc-(pentapeptide)GlcNAc (lipid intermediate II).</text>
</comment>
<dbReference type="EC" id="2.4.1.227" evidence="10"/>
<feature type="binding site" evidence="10">
    <location>
        <position position="194"/>
    </location>
    <ligand>
        <name>UDP-N-acetyl-alpha-D-glucosamine</name>
        <dbReference type="ChEBI" id="CHEBI:57705"/>
    </ligand>
</feature>
<evidence type="ECO:0000313" key="13">
    <source>
        <dbReference type="EMBL" id="QNO15590.1"/>
    </source>
</evidence>
<dbReference type="GO" id="GO:0051301">
    <property type="term" value="P:cell division"/>
    <property type="evidence" value="ECO:0007669"/>
    <property type="project" value="UniProtKB-KW"/>
</dbReference>
<feature type="domain" description="Glycosyl transferase family 28 C-terminal" evidence="12">
    <location>
        <begin position="187"/>
        <end position="338"/>
    </location>
</feature>
<dbReference type="GO" id="GO:0005975">
    <property type="term" value="P:carbohydrate metabolic process"/>
    <property type="evidence" value="ECO:0007669"/>
    <property type="project" value="InterPro"/>
</dbReference>
<keyword evidence="1 10" id="KW-1003">Cell membrane</keyword>